<dbReference type="Proteomes" id="UP001500456">
    <property type="component" value="Unassembled WGS sequence"/>
</dbReference>
<organism evidence="2 3">
    <name type="scientific">Streptomyces plumbiresistens</name>
    <dbReference type="NCBI Taxonomy" id="511811"/>
    <lineage>
        <taxon>Bacteria</taxon>
        <taxon>Bacillati</taxon>
        <taxon>Actinomycetota</taxon>
        <taxon>Actinomycetes</taxon>
        <taxon>Kitasatosporales</taxon>
        <taxon>Streptomycetaceae</taxon>
        <taxon>Streptomyces</taxon>
    </lineage>
</organism>
<sequence>MNITRHRALTAGAAAVSAALSIAIGVRLSGYGVPLSLLLACCLSCMATFSSLLFRLISAMSTTTHRCTRPGCDFRVSLAHTDAAENRRWQEIAAHHPHRTA</sequence>
<evidence type="ECO:0000256" key="1">
    <source>
        <dbReference type="SAM" id="Phobius"/>
    </source>
</evidence>
<reference evidence="3" key="1">
    <citation type="journal article" date="2019" name="Int. J. Syst. Evol. Microbiol.">
        <title>The Global Catalogue of Microorganisms (GCM) 10K type strain sequencing project: providing services to taxonomists for standard genome sequencing and annotation.</title>
        <authorList>
            <consortium name="The Broad Institute Genomics Platform"/>
            <consortium name="The Broad Institute Genome Sequencing Center for Infectious Disease"/>
            <person name="Wu L."/>
            <person name="Ma J."/>
        </authorList>
    </citation>
    <scope>NUCLEOTIDE SEQUENCE [LARGE SCALE GENOMIC DNA]</scope>
    <source>
        <strain evidence="3">JCM 16924</strain>
    </source>
</reference>
<dbReference type="RefSeq" id="WP_345570601.1">
    <property type="nucleotide sequence ID" value="NZ_BAAAZX010000038.1"/>
</dbReference>
<keyword evidence="3" id="KW-1185">Reference proteome</keyword>
<accession>A0ABP7TFP2</accession>
<evidence type="ECO:0000313" key="2">
    <source>
        <dbReference type="EMBL" id="GAA4025390.1"/>
    </source>
</evidence>
<protein>
    <submittedName>
        <fullName evidence="2">Uncharacterized protein</fullName>
    </submittedName>
</protein>
<proteinExistence type="predicted"/>
<keyword evidence="1" id="KW-0472">Membrane</keyword>
<name>A0ABP7TFP2_9ACTN</name>
<keyword evidence="1" id="KW-1133">Transmembrane helix</keyword>
<keyword evidence="1" id="KW-0812">Transmembrane</keyword>
<evidence type="ECO:0000313" key="3">
    <source>
        <dbReference type="Proteomes" id="UP001500456"/>
    </source>
</evidence>
<feature type="transmembrane region" description="Helical" evidence="1">
    <location>
        <begin position="35"/>
        <end position="57"/>
    </location>
</feature>
<gene>
    <name evidence="2" type="ORF">GCM10022232_83550</name>
</gene>
<comment type="caution">
    <text evidence="2">The sequence shown here is derived from an EMBL/GenBank/DDBJ whole genome shotgun (WGS) entry which is preliminary data.</text>
</comment>
<dbReference type="EMBL" id="BAAAZX010000038">
    <property type="protein sequence ID" value="GAA4025390.1"/>
    <property type="molecule type" value="Genomic_DNA"/>
</dbReference>